<gene>
    <name evidence="9" type="primary">flgG</name>
    <name evidence="9" type="ORF">IAD26_02990</name>
</gene>
<dbReference type="NCBIfam" id="TIGR03506">
    <property type="entry name" value="FlgEFG_subfam"/>
    <property type="match status" value="2"/>
</dbReference>
<dbReference type="Pfam" id="PF06429">
    <property type="entry name" value="Flg_bbr_C"/>
    <property type="match status" value="1"/>
</dbReference>
<dbReference type="GO" id="GO:0009426">
    <property type="term" value="C:bacterial-type flagellum basal body, distal rod"/>
    <property type="evidence" value="ECO:0007669"/>
    <property type="project" value="UniProtKB-UniRule"/>
</dbReference>
<comment type="similarity">
    <text evidence="1 5">Belongs to the flagella basal body rod proteins family.</text>
</comment>
<dbReference type="InterPro" id="IPR053967">
    <property type="entry name" value="LlgE_F_G-like_D1"/>
</dbReference>
<protein>
    <recommendedName>
        <fullName evidence="2 4">Flagellar basal-body rod protein FlgG</fullName>
    </recommendedName>
</protein>
<dbReference type="EMBL" id="DVOD01000020">
    <property type="protein sequence ID" value="HIU92083.1"/>
    <property type="molecule type" value="Genomic_DNA"/>
</dbReference>
<dbReference type="InterPro" id="IPR020013">
    <property type="entry name" value="Flagellar_FlgE/F/G"/>
</dbReference>
<dbReference type="SUPFAM" id="SSF117143">
    <property type="entry name" value="Flagellar hook protein flgE"/>
    <property type="match status" value="1"/>
</dbReference>
<keyword evidence="9" id="KW-0969">Cilium</keyword>
<feature type="domain" description="Flagellar basal body rod protein N-terminal" evidence="6">
    <location>
        <begin position="5"/>
        <end position="35"/>
    </location>
</feature>
<evidence type="ECO:0000256" key="2">
    <source>
        <dbReference type="ARBA" id="ARBA00017948"/>
    </source>
</evidence>
<keyword evidence="9" id="KW-0966">Cell projection</keyword>
<dbReference type="PROSITE" id="PS00588">
    <property type="entry name" value="FLAGELLA_BB_ROD"/>
    <property type="match status" value="1"/>
</dbReference>
<reference evidence="9" key="1">
    <citation type="submission" date="2020-10" db="EMBL/GenBank/DDBJ databases">
        <authorList>
            <person name="Gilroy R."/>
        </authorList>
    </citation>
    <scope>NUCLEOTIDE SEQUENCE</scope>
    <source>
        <strain evidence="9">CHK154-7741</strain>
    </source>
</reference>
<accession>A0A9D1MYX7</accession>
<comment type="subunit">
    <text evidence="3">The basal body constitutes a major portion of the flagellar organelle and consists of four rings (L,P,S, and M) mounted on a central rod. The rod consists of about 26 subunits of FlgG in the distal portion, and FlgB, FlgC and FlgF are thought to build up the proximal portion of the rod with about 6 subunits each.</text>
</comment>
<dbReference type="PANTHER" id="PTHR30435">
    <property type="entry name" value="FLAGELLAR PROTEIN"/>
    <property type="match status" value="1"/>
</dbReference>
<dbReference type="PANTHER" id="PTHR30435:SF19">
    <property type="entry name" value="FLAGELLAR BASAL-BODY ROD PROTEIN FLGG"/>
    <property type="match status" value="1"/>
</dbReference>
<dbReference type="InterPro" id="IPR012834">
    <property type="entry name" value="FlgG_G_neg"/>
</dbReference>
<keyword evidence="5" id="KW-0975">Bacterial flagellum</keyword>
<evidence type="ECO:0000259" key="6">
    <source>
        <dbReference type="Pfam" id="PF00460"/>
    </source>
</evidence>
<dbReference type="InterPro" id="IPR010930">
    <property type="entry name" value="Flg_bb/hook_C_dom"/>
</dbReference>
<evidence type="ECO:0000313" key="10">
    <source>
        <dbReference type="Proteomes" id="UP000886748"/>
    </source>
</evidence>
<evidence type="ECO:0000313" key="9">
    <source>
        <dbReference type="EMBL" id="HIU92083.1"/>
    </source>
</evidence>
<evidence type="ECO:0000256" key="5">
    <source>
        <dbReference type="RuleBase" id="RU362116"/>
    </source>
</evidence>
<proteinExistence type="inferred from homology"/>
<comment type="caution">
    <text evidence="9">The sequence shown here is derived from an EMBL/GenBank/DDBJ whole genome shotgun (WGS) entry which is preliminary data.</text>
</comment>
<dbReference type="NCBIfam" id="TIGR02488">
    <property type="entry name" value="flgG_G_neg"/>
    <property type="match status" value="1"/>
</dbReference>
<evidence type="ECO:0000256" key="1">
    <source>
        <dbReference type="ARBA" id="ARBA00009677"/>
    </source>
</evidence>
<evidence type="ECO:0000259" key="8">
    <source>
        <dbReference type="Pfam" id="PF22692"/>
    </source>
</evidence>
<dbReference type="InterPro" id="IPR019776">
    <property type="entry name" value="Flagellar_basal_body_rod_CS"/>
</dbReference>
<dbReference type="GO" id="GO:0071978">
    <property type="term" value="P:bacterial-type flagellum-dependent swarming motility"/>
    <property type="evidence" value="ECO:0007669"/>
    <property type="project" value="TreeGrafter"/>
</dbReference>
<reference evidence="9" key="2">
    <citation type="journal article" date="2021" name="PeerJ">
        <title>Extensive microbial diversity within the chicken gut microbiome revealed by metagenomics and culture.</title>
        <authorList>
            <person name="Gilroy R."/>
            <person name="Ravi A."/>
            <person name="Getino M."/>
            <person name="Pursley I."/>
            <person name="Horton D.L."/>
            <person name="Alikhan N.F."/>
            <person name="Baker D."/>
            <person name="Gharbi K."/>
            <person name="Hall N."/>
            <person name="Watson M."/>
            <person name="Adriaenssens E.M."/>
            <person name="Foster-Nyarko E."/>
            <person name="Jarju S."/>
            <person name="Secka A."/>
            <person name="Antonio M."/>
            <person name="Oren A."/>
            <person name="Chaudhuri R.R."/>
            <person name="La Ragione R."/>
            <person name="Hildebrand F."/>
            <person name="Pallen M.J."/>
        </authorList>
    </citation>
    <scope>NUCLEOTIDE SEQUENCE</scope>
    <source>
        <strain evidence="9">CHK154-7741</strain>
    </source>
</reference>
<dbReference type="Pfam" id="PF00460">
    <property type="entry name" value="Flg_bb_rod"/>
    <property type="match status" value="1"/>
</dbReference>
<keyword evidence="9" id="KW-0282">Flagellum</keyword>
<dbReference type="Proteomes" id="UP000886748">
    <property type="component" value="Unassembled WGS sequence"/>
</dbReference>
<organism evidence="9 10">
    <name type="scientific">Candidatus Limenecus avicola</name>
    <dbReference type="NCBI Taxonomy" id="2840847"/>
    <lineage>
        <taxon>Bacteria</taxon>
        <taxon>Bacillati</taxon>
        <taxon>Bacillota</taxon>
        <taxon>Clostridia</taxon>
        <taxon>Eubacteriales</taxon>
        <taxon>Clostridiaceae</taxon>
        <taxon>Clostridiaceae incertae sedis</taxon>
        <taxon>Candidatus Limenecus</taxon>
    </lineage>
</organism>
<dbReference type="InterPro" id="IPR001444">
    <property type="entry name" value="Flag_bb_rod_N"/>
</dbReference>
<name>A0A9D1MYX7_9CLOT</name>
<dbReference type="AlphaFoldDB" id="A0A9D1MYX7"/>
<evidence type="ECO:0000256" key="3">
    <source>
        <dbReference type="ARBA" id="ARBA00025933"/>
    </source>
</evidence>
<feature type="domain" description="Flagellar basal-body/hook protein C-terminal" evidence="7">
    <location>
        <begin position="215"/>
        <end position="260"/>
    </location>
</feature>
<feature type="domain" description="Flagellar hook protein FlgE/F/G-like D1" evidence="8">
    <location>
        <begin position="97"/>
        <end position="159"/>
    </location>
</feature>
<evidence type="ECO:0000256" key="4">
    <source>
        <dbReference type="NCBIfam" id="TIGR02488"/>
    </source>
</evidence>
<evidence type="ECO:0000259" key="7">
    <source>
        <dbReference type="Pfam" id="PF06429"/>
    </source>
</evidence>
<comment type="subcellular location">
    <subcellularLocation>
        <location evidence="5">Bacterial flagellum basal body</location>
    </subcellularLocation>
</comment>
<sequence>MLRSLTTAATGMIAQQNNLDVVANNVANVNTTGFKKSRVEFQDLLSTAIRTPGAMITQGTYQPVGVEIGLGVKTSATRKIMTQGVVQSTGNKYDMCIEGEGFFQIVKPDGTLAYTRDGSFAPDAVGQLCTSDGYLLQPQITIPQNTTEVNITPDGNVSVKVGNDNTQTIVGQIQLVRFQNPAGLLSVGHNLYVETPASGTPIPGTPDQDGLGSIQQAFLEGSNVQIVDEMINLIKAERAFETNSKIITAASDILRTTNQITN</sequence>
<dbReference type="InterPro" id="IPR037925">
    <property type="entry name" value="FlgE/F/G-like"/>
</dbReference>
<dbReference type="Pfam" id="PF22692">
    <property type="entry name" value="LlgE_F_G_D1"/>
    <property type="match status" value="1"/>
</dbReference>